<sequence>MSKFSSHFKMDEEDVILYVKEKLDFFEKGAKLRAEEIGDGNINYVFRVWDVNAKTSVVVKQADTLLRSSGRPLDVDRNRIEGEVLMMQEKLAPGLVPKVYQYDPIMCCLVMEDIGDHENLRKALLERKVFLRLADHISTFIVNTLLPTTDLVMDSGMKKDNVKRYVNKDLCKISEDLVFTEPFINYKGRNIVLEENLLFMEKNLYQDKKLILEAGILKHQFMNHPQGLIHGDLHSGSIFVTKQSTKVLDPEFAFYGPIGYDLGNVIGNLFFAWVNAYVTDKSQGANEFIQWIESTIDEIVLLFKEKFIELYKEIVTDVMAKEVGFMEWYLEGILSDTAGFAGLEMIRRVVGDAKVQDITDINKIEDRIRAERMLIKIGKAFIMNRSDFQSGEEYVKEFYRNK</sequence>
<dbReference type="PANTHER" id="PTHR34273:SF2">
    <property type="entry name" value="METHYLTHIORIBOSE KINASE"/>
    <property type="match status" value="1"/>
</dbReference>
<dbReference type="EMBL" id="CP000724">
    <property type="protein sequence ID" value="ABR49875.1"/>
    <property type="molecule type" value="Genomic_DNA"/>
</dbReference>
<keyword evidence="10" id="KW-1185">Reference proteome</keyword>
<comment type="similarity">
    <text evidence="1">Belongs to the methylthioribose kinase family.</text>
</comment>
<evidence type="ECO:0000259" key="8">
    <source>
        <dbReference type="Pfam" id="PF01636"/>
    </source>
</evidence>
<dbReference type="eggNOG" id="COG4857">
    <property type="taxonomic scope" value="Bacteria"/>
</dbReference>
<proteinExistence type="inferred from homology"/>
<evidence type="ECO:0000313" key="10">
    <source>
        <dbReference type="Proteomes" id="UP000001572"/>
    </source>
</evidence>
<name>A6TUK7_ALKMQ</name>
<dbReference type="PIRSF" id="PIRSF031134">
    <property type="entry name" value="MTRK"/>
    <property type="match status" value="1"/>
</dbReference>
<evidence type="ECO:0000256" key="6">
    <source>
        <dbReference type="ARBA" id="ARBA00022777"/>
    </source>
</evidence>
<evidence type="ECO:0000256" key="5">
    <source>
        <dbReference type="ARBA" id="ARBA00022741"/>
    </source>
</evidence>
<keyword evidence="4 9" id="KW-0808">Transferase</keyword>
<dbReference type="HOGENOM" id="CLU_033681_0_0_9"/>
<dbReference type="InterPro" id="IPR009212">
    <property type="entry name" value="Methylthioribose_kinase"/>
</dbReference>
<dbReference type="SUPFAM" id="SSF56112">
    <property type="entry name" value="Protein kinase-like (PK-like)"/>
    <property type="match status" value="1"/>
</dbReference>
<evidence type="ECO:0000256" key="4">
    <source>
        <dbReference type="ARBA" id="ARBA00022679"/>
    </source>
</evidence>
<dbReference type="OrthoDB" id="9777791at2"/>
<dbReference type="GO" id="GO:0009086">
    <property type="term" value="P:methionine biosynthetic process"/>
    <property type="evidence" value="ECO:0007669"/>
    <property type="project" value="InterPro"/>
</dbReference>
<dbReference type="AlphaFoldDB" id="A6TUK7"/>
<dbReference type="KEGG" id="amt:Amet_3756"/>
<organism evidence="9 10">
    <name type="scientific">Alkaliphilus metalliredigens (strain QYMF)</name>
    <dbReference type="NCBI Taxonomy" id="293826"/>
    <lineage>
        <taxon>Bacteria</taxon>
        <taxon>Bacillati</taxon>
        <taxon>Bacillota</taxon>
        <taxon>Clostridia</taxon>
        <taxon>Peptostreptococcales</taxon>
        <taxon>Natronincolaceae</taxon>
        <taxon>Alkaliphilus</taxon>
    </lineage>
</organism>
<evidence type="ECO:0000256" key="2">
    <source>
        <dbReference type="ARBA" id="ARBA00011738"/>
    </source>
</evidence>
<gene>
    <name evidence="9" type="ordered locus">Amet_3756</name>
</gene>
<evidence type="ECO:0000256" key="1">
    <source>
        <dbReference type="ARBA" id="ARBA00010165"/>
    </source>
</evidence>
<dbReference type="Proteomes" id="UP000001572">
    <property type="component" value="Chromosome"/>
</dbReference>
<dbReference type="InterPro" id="IPR011009">
    <property type="entry name" value="Kinase-like_dom_sf"/>
</dbReference>
<dbReference type="GO" id="GO:0046522">
    <property type="term" value="F:S-methyl-5-thioribose kinase activity"/>
    <property type="evidence" value="ECO:0007669"/>
    <property type="project" value="UniProtKB-EC"/>
</dbReference>
<reference evidence="10" key="1">
    <citation type="journal article" date="2016" name="Genome Announc.">
        <title>Complete genome sequence of Alkaliphilus metalliredigens strain QYMF, an alkaliphilic and metal-reducing bacterium isolated from borax-contaminated leachate ponds.</title>
        <authorList>
            <person name="Hwang C."/>
            <person name="Copeland A."/>
            <person name="Lucas S."/>
            <person name="Lapidus A."/>
            <person name="Barry K."/>
            <person name="Detter J.C."/>
            <person name="Glavina Del Rio T."/>
            <person name="Hammon N."/>
            <person name="Israni S."/>
            <person name="Dalin E."/>
            <person name="Tice H."/>
            <person name="Pitluck S."/>
            <person name="Chertkov O."/>
            <person name="Brettin T."/>
            <person name="Bruce D."/>
            <person name="Han C."/>
            <person name="Schmutz J."/>
            <person name="Larimer F."/>
            <person name="Land M.L."/>
            <person name="Hauser L."/>
            <person name="Kyrpides N."/>
            <person name="Mikhailova N."/>
            <person name="Ye Q."/>
            <person name="Zhou J."/>
            <person name="Richardson P."/>
            <person name="Fields M.W."/>
        </authorList>
    </citation>
    <scope>NUCLEOTIDE SEQUENCE [LARGE SCALE GENOMIC DNA]</scope>
    <source>
        <strain evidence="10">QYMF</strain>
    </source>
</reference>
<dbReference type="PANTHER" id="PTHR34273">
    <property type="entry name" value="METHYLTHIORIBOSE KINASE"/>
    <property type="match status" value="1"/>
</dbReference>
<dbReference type="Gene3D" id="3.30.200.20">
    <property type="entry name" value="Phosphorylase Kinase, domain 1"/>
    <property type="match status" value="1"/>
</dbReference>
<comment type="subunit">
    <text evidence="2">Homodimer.</text>
</comment>
<dbReference type="InterPro" id="IPR002575">
    <property type="entry name" value="Aminoglycoside_PTrfase"/>
</dbReference>
<feature type="domain" description="Aminoglycoside phosphotransferase" evidence="8">
    <location>
        <begin position="217"/>
        <end position="280"/>
    </location>
</feature>
<evidence type="ECO:0000256" key="3">
    <source>
        <dbReference type="ARBA" id="ARBA00012128"/>
    </source>
</evidence>
<dbReference type="EC" id="2.7.1.100" evidence="3"/>
<keyword evidence="6 9" id="KW-0418">Kinase</keyword>
<dbReference type="Gene3D" id="3.90.1200.10">
    <property type="match status" value="1"/>
</dbReference>
<evidence type="ECO:0000256" key="7">
    <source>
        <dbReference type="ARBA" id="ARBA00022840"/>
    </source>
</evidence>
<keyword evidence="5" id="KW-0547">Nucleotide-binding</keyword>
<dbReference type="RefSeq" id="WP_012064835.1">
    <property type="nucleotide sequence ID" value="NC_009633.1"/>
</dbReference>
<evidence type="ECO:0000313" key="9">
    <source>
        <dbReference type="EMBL" id="ABR49875.1"/>
    </source>
</evidence>
<dbReference type="STRING" id="293826.Amet_3756"/>
<accession>A6TUK7</accession>
<dbReference type="NCBIfam" id="TIGR01767">
    <property type="entry name" value="MTRK"/>
    <property type="match status" value="1"/>
</dbReference>
<dbReference type="GO" id="GO:0005524">
    <property type="term" value="F:ATP binding"/>
    <property type="evidence" value="ECO:0007669"/>
    <property type="project" value="UniProtKB-KW"/>
</dbReference>
<protein>
    <recommendedName>
        <fullName evidence="3">S-methyl-5-thioribose kinase</fullName>
        <ecNumber evidence="3">2.7.1.100</ecNumber>
    </recommendedName>
</protein>
<keyword evidence="7" id="KW-0067">ATP-binding</keyword>
<dbReference type="Pfam" id="PF01636">
    <property type="entry name" value="APH"/>
    <property type="match status" value="1"/>
</dbReference>